<dbReference type="Pfam" id="PF02518">
    <property type="entry name" value="HATPase_c"/>
    <property type="match status" value="1"/>
</dbReference>
<evidence type="ECO:0000313" key="7">
    <source>
        <dbReference type="EMBL" id="ELR72385.1"/>
    </source>
</evidence>
<dbReference type="InterPro" id="IPR011990">
    <property type="entry name" value="TPR-like_helical_dom_sf"/>
</dbReference>
<dbReference type="STRING" id="1237149.C900_01667"/>
<evidence type="ECO:0000256" key="3">
    <source>
        <dbReference type="ARBA" id="ARBA00022553"/>
    </source>
</evidence>
<keyword evidence="5" id="KW-1133">Transmembrane helix</keyword>
<dbReference type="InterPro" id="IPR036890">
    <property type="entry name" value="HATPase_C_sf"/>
</dbReference>
<dbReference type="SUPFAM" id="SSF47384">
    <property type="entry name" value="Homodimeric domain of signal transducing histidine kinase"/>
    <property type="match status" value="1"/>
</dbReference>
<dbReference type="InterPro" id="IPR003594">
    <property type="entry name" value="HATPase_dom"/>
</dbReference>
<keyword evidence="5" id="KW-0472">Membrane</keyword>
<dbReference type="InterPro" id="IPR004358">
    <property type="entry name" value="Sig_transdc_His_kin-like_C"/>
</dbReference>
<dbReference type="PANTHER" id="PTHR43065:SF48">
    <property type="entry name" value="HISTIDINE KINASE"/>
    <property type="match status" value="1"/>
</dbReference>
<evidence type="ECO:0000256" key="5">
    <source>
        <dbReference type="SAM" id="Phobius"/>
    </source>
</evidence>
<proteinExistence type="predicted"/>
<dbReference type="SUPFAM" id="SSF48452">
    <property type="entry name" value="TPR-like"/>
    <property type="match status" value="2"/>
</dbReference>
<keyword evidence="8" id="KW-1185">Reference proteome</keyword>
<dbReference type="Gene3D" id="1.25.40.10">
    <property type="entry name" value="Tetratricopeptide repeat domain"/>
    <property type="match status" value="2"/>
</dbReference>
<feature type="repeat" description="TPR" evidence="4">
    <location>
        <begin position="101"/>
        <end position="134"/>
    </location>
</feature>
<evidence type="ECO:0000256" key="1">
    <source>
        <dbReference type="ARBA" id="ARBA00000085"/>
    </source>
</evidence>
<feature type="transmembrane region" description="Helical" evidence="5">
    <location>
        <begin position="333"/>
        <end position="352"/>
    </location>
</feature>
<organism evidence="7 8">
    <name type="scientific">Fulvivirga imtechensis AK7</name>
    <dbReference type="NCBI Taxonomy" id="1237149"/>
    <lineage>
        <taxon>Bacteria</taxon>
        <taxon>Pseudomonadati</taxon>
        <taxon>Bacteroidota</taxon>
        <taxon>Cytophagia</taxon>
        <taxon>Cytophagales</taxon>
        <taxon>Fulvivirgaceae</taxon>
        <taxon>Fulvivirga</taxon>
    </lineage>
</organism>
<gene>
    <name evidence="7" type="ORF">C900_01667</name>
</gene>
<dbReference type="InterPro" id="IPR005467">
    <property type="entry name" value="His_kinase_dom"/>
</dbReference>
<dbReference type="SMART" id="SM00387">
    <property type="entry name" value="HATPase_c"/>
    <property type="match status" value="1"/>
</dbReference>
<dbReference type="PROSITE" id="PS50109">
    <property type="entry name" value="HIS_KIN"/>
    <property type="match status" value="1"/>
</dbReference>
<evidence type="ECO:0000256" key="2">
    <source>
        <dbReference type="ARBA" id="ARBA00012438"/>
    </source>
</evidence>
<keyword evidence="5" id="KW-0812">Transmembrane</keyword>
<dbReference type="Proteomes" id="UP000011135">
    <property type="component" value="Unassembled WGS sequence"/>
</dbReference>
<keyword evidence="3" id="KW-0597">Phosphoprotein</keyword>
<dbReference type="InterPro" id="IPR019734">
    <property type="entry name" value="TPR_rpt"/>
</dbReference>
<name>L8JUD3_9BACT</name>
<dbReference type="Pfam" id="PF13424">
    <property type="entry name" value="TPR_12"/>
    <property type="match status" value="1"/>
</dbReference>
<evidence type="ECO:0000256" key="4">
    <source>
        <dbReference type="PROSITE-ProRule" id="PRU00339"/>
    </source>
</evidence>
<feature type="domain" description="Histidine kinase" evidence="6">
    <location>
        <begin position="517"/>
        <end position="683"/>
    </location>
</feature>
<comment type="caution">
    <text evidence="7">The sequence shown here is derived from an EMBL/GenBank/DDBJ whole genome shotgun (WGS) entry which is preliminary data.</text>
</comment>
<dbReference type="PROSITE" id="PS50293">
    <property type="entry name" value="TPR_REGION"/>
    <property type="match status" value="1"/>
</dbReference>
<dbReference type="EMBL" id="AMZN01000024">
    <property type="protein sequence ID" value="ELR72385.1"/>
    <property type="molecule type" value="Genomic_DNA"/>
</dbReference>
<dbReference type="InterPro" id="IPR003661">
    <property type="entry name" value="HisK_dim/P_dom"/>
</dbReference>
<protein>
    <recommendedName>
        <fullName evidence="2">histidine kinase</fullName>
        <ecNumber evidence="2">2.7.13.3</ecNumber>
    </recommendedName>
</protein>
<dbReference type="SUPFAM" id="SSF55874">
    <property type="entry name" value="ATPase domain of HSP90 chaperone/DNA topoisomerase II/histidine kinase"/>
    <property type="match status" value="1"/>
</dbReference>
<evidence type="ECO:0000313" key="8">
    <source>
        <dbReference type="Proteomes" id="UP000011135"/>
    </source>
</evidence>
<dbReference type="Gene3D" id="3.30.565.10">
    <property type="entry name" value="Histidine kinase-like ATPase, C-terminal domain"/>
    <property type="match status" value="1"/>
</dbReference>
<dbReference type="PROSITE" id="PS50005">
    <property type="entry name" value="TPR"/>
    <property type="match status" value="1"/>
</dbReference>
<dbReference type="Pfam" id="PF13181">
    <property type="entry name" value="TPR_8"/>
    <property type="match status" value="1"/>
</dbReference>
<dbReference type="CDD" id="cd00082">
    <property type="entry name" value="HisKA"/>
    <property type="match status" value="1"/>
</dbReference>
<dbReference type="GO" id="GO:0000155">
    <property type="term" value="F:phosphorelay sensor kinase activity"/>
    <property type="evidence" value="ECO:0007669"/>
    <property type="project" value="InterPro"/>
</dbReference>
<keyword evidence="4" id="KW-0802">TPR repeat</keyword>
<comment type="catalytic activity">
    <reaction evidence="1">
        <text>ATP + protein L-histidine = ADP + protein N-phospho-L-histidine.</text>
        <dbReference type="EC" id="2.7.13.3"/>
    </reaction>
</comment>
<evidence type="ECO:0000259" key="6">
    <source>
        <dbReference type="PROSITE" id="PS50109"/>
    </source>
</evidence>
<sequence length="685" mass="77896">MYFAELSEKNALQAGDSLLIVRTLTAIAYVNQEKGFYESAIKDYTSALDILRRNGFKERERFLLNFLGRCHYHNGSFDMALKYYLPSLKLREAKNDQKEIAISCNNIGLVYYQVGNYSKAIEYFERSLSIKQTLSENSLIESTLGNLGLCNIGLKKYKTALKYFDIVLIDCDKRECEPSAFVEALIGAGIAHYSLNQFKEGENYLKRAIKLAEKIGSSEKIITGYRYLADIKKEEGMLKEAIVLLDESQNIAKQNERTVWIMRNHGLYGEIFSLMGEHKLAYSHYIIYDSLRENIEGTPMIHKLTNLQLENVEKEHKEAISQQKTEIDRRNELLLVAIAVIFAVSIAAIAFYRNYNQQKKIREELQTTQEKLISQEKMAALGQLVAGIAHEINTPLGALRGTIHPVKDYFDNIRQNLSALMSRYSSDYALVNQVQASSFKTTRERRQFRKSLQIELKESGFDDPGLADKLVDMGYQHLNDQLVGMLKAPEGNKLFDLLHSMSLLQKNTEQAGPLVTKISKVVQSLQMYSQPQVAEEMVQVDLRQNIEDTLLILQSELKRGVKLVKVFPDNLSPVWADSNALSQVWLNLLLNSIHAVNHRGTIEVGVKERERDVVVWVKDDGVGIKGEDRDKVFEAFYTTKDRGYGTGLGLNISKKIVERHGGNITFHSQPGETIFEVYLPKCLIS</sequence>
<dbReference type="Gene3D" id="1.10.287.130">
    <property type="match status" value="1"/>
</dbReference>
<dbReference type="EC" id="2.7.13.3" evidence="2"/>
<dbReference type="PRINTS" id="PR00344">
    <property type="entry name" value="BCTRLSENSOR"/>
</dbReference>
<dbReference type="AlphaFoldDB" id="L8JUD3"/>
<accession>L8JUD3</accession>
<dbReference type="SMART" id="SM00028">
    <property type="entry name" value="TPR"/>
    <property type="match status" value="6"/>
</dbReference>
<dbReference type="InterPro" id="IPR036097">
    <property type="entry name" value="HisK_dim/P_sf"/>
</dbReference>
<reference evidence="7 8" key="1">
    <citation type="submission" date="2012-12" db="EMBL/GenBank/DDBJ databases">
        <title>Genome assembly of Fulvivirga imtechensis AK7.</title>
        <authorList>
            <person name="Nupur N."/>
            <person name="Khatri I."/>
            <person name="Kumar R."/>
            <person name="Subramanian S."/>
            <person name="Pinnaka A."/>
        </authorList>
    </citation>
    <scope>NUCLEOTIDE SEQUENCE [LARGE SCALE GENOMIC DNA]</scope>
    <source>
        <strain evidence="7 8">AK7</strain>
    </source>
</reference>
<dbReference type="PANTHER" id="PTHR43065">
    <property type="entry name" value="SENSOR HISTIDINE KINASE"/>
    <property type="match status" value="1"/>
</dbReference>
<dbReference type="eggNOG" id="COG4191">
    <property type="taxonomic scope" value="Bacteria"/>
</dbReference>